<accession>A0ABM1Z7D7</accession>
<protein>
    <submittedName>
        <fullName evidence="9">Uncharacterized protein</fullName>
    </submittedName>
</protein>
<feature type="region of interest" description="Disordered" evidence="6">
    <location>
        <begin position="2030"/>
        <end position="2054"/>
    </location>
</feature>
<dbReference type="SUPFAM" id="SSF57903">
    <property type="entry name" value="FYVE/PHD zinc finger"/>
    <property type="match status" value="1"/>
</dbReference>
<dbReference type="PANTHER" id="PTHR47331:SF1">
    <property type="entry name" value="GAG-LIKE PROTEIN"/>
    <property type="match status" value="1"/>
</dbReference>
<dbReference type="SUPFAM" id="SSF56672">
    <property type="entry name" value="DNA/RNA polymerases"/>
    <property type="match status" value="1"/>
</dbReference>
<dbReference type="InterPro" id="IPR011011">
    <property type="entry name" value="Znf_FYVE_PHD"/>
</dbReference>
<dbReference type="InterPro" id="IPR005312">
    <property type="entry name" value="DUF1759"/>
</dbReference>
<name>A0ABM1Z7D7_AEDAL</name>
<dbReference type="Gene3D" id="3.30.70.270">
    <property type="match status" value="1"/>
</dbReference>
<dbReference type="InterPro" id="IPR043128">
    <property type="entry name" value="Rev_trsase/Diguanyl_cyclase"/>
</dbReference>
<dbReference type="EnsemblMetazoa" id="AALFPA23_015751.R22950">
    <property type="protein sequence ID" value="AALFPA23_015751.P22950"/>
    <property type="gene ID" value="AALFPA23_015751"/>
</dbReference>
<dbReference type="Gene3D" id="3.30.420.10">
    <property type="entry name" value="Ribonuclease H-like superfamily/Ribonuclease H"/>
    <property type="match status" value="1"/>
</dbReference>
<dbReference type="SUPFAM" id="SSF53098">
    <property type="entry name" value="Ribonuclease H-like"/>
    <property type="match status" value="1"/>
</dbReference>
<organism evidence="9 10">
    <name type="scientific">Aedes albopictus</name>
    <name type="common">Asian tiger mosquito</name>
    <name type="synonym">Stegomyia albopicta</name>
    <dbReference type="NCBI Taxonomy" id="7160"/>
    <lineage>
        <taxon>Eukaryota</taxon>
        <taxon>Metazoa</taxon>
        <taxon>Ecdysozoa</taxon>
        <taxon>Arthropoda</taxon>
        <taxon>Hexapoda</taxon>
        <taxon>Insecta</taxon>
        <taxon>Pterygota</taxon>
        <taxon>Neoptera</taxon>
        <taxon>Endopterygota</taxon>
        <taxon>Diptera</taxon>
        <taxon>Nematocera</taxon>
        <taxon>Culicoidea</taxon>
        <taxon>Culicidae</taxon>
        <taxon>Culicinae</taxon>
        <taxon>Aedini</taxon>
        <taxon>Aedes</taxon>
        <taxon>Stegomyia</taxon>
    </lineage>
</organism>
<dbReference type="PANTHER" id="PTHR47331">
    <property type="entry name" value="PHD-TYPE DOMAIN-CONTAINING PROTEIN"/>
    <property type="match status" value="1"/>
</dbReference>
<dbReference type="InterPro" id="IPR000477">
    <property type="entry name" value="RT_dom"/>
</dbReference>
<keyword evidence="5" id="KW-0175">Coiled coil</keyword>
<dbReference type="PROSITE" id="PS50994">
    <property type="entry name" value="INTEGRASE"/>
    <property type="match status" value="1"/>
</dbReference>
<keyword evidence="10" id="KW-1185">Reference proteome</keyword>
<feature type="domain" description="Integrase catalytic" evidence="8">
    <location>
        <begin position="1722"/>
        <end position="1900"/>
    </location>
</feature>
<keyword evidence="1" id="KW-0479">Metal-binding</keyword>
<evidence type="ECO:0000256" key="4">
    <source>
        <dbReference type="PROSITE-ProRule" id="PRU00146"/>
    </source>
</evidence>
<sequence length="2054" mass="233420">MSNTSSDRDHSYVCAGCDRPETADDIVQCDTCSSWWHFSCANVDASVADRSNWICIKCLPPPPPSRSASVRTTSSNRRALLEISLRRLAEEKELRKKELEINMEREFMKAKYNLLEQCALDEEIETRSVRSRVEQIEARDREKDVHEWVGQVAASLQESRSLTAPKTPSIPVNLNINVCSGDRMQNEEEGAVGTTITNVVGSRSMPKLLTEGTSNEVNEGKDLPKRKVVIRRSQRTDEADAEKVAAKNYQLLESQLRKCQEDSKLDRQALQDLQNQLRECQLKLQQRRVEPPARDAQTLWPLRDLSKGAIRRTDPSVPVDTPSPQLRRNQARVPENIVPVADVHQLNLTNPFQQEGHGVREQLRSNFARSTEIGLVSTPRQEPLACADQAQDCLSLEVCRPSPEQLAARQVMPRDLPDFDGDPEEWPLFISSLRNSTSACGYSRAENLARLQRCLKGDALKSVRYNLLDPDSVPEVIRTLQTLYGRPEVIIARLIKSVQDAPAPKSERLETLMDFGMAVRNLVSHLIAADQRAHLCNPVLLQELVEKLPASVKMQWAQHLVQFPDVTLQTFSCFMTSVVESVSKVVVYTGHRSEKSKPREKGYVHSHMETTASEQPNQFKSESPNLCLVCRKGSHRVADCDVFKDNSIDSRWKTVSALRLCRCCLGQHGRRTCRSSARCEIDGCQFRHHPLLHTTTTTNISIPSTSIPTESHTYHHCGQSVLFRIVPVTISGPVSSIDTFAFLDEGSSATLVEQSLAKQLDLEGPVIPLCLKWTADMFRSEENSQIVSFEISERGSRKRYRLKNARTVERLNLPSQTIRIEELQQRYRHLAGLPIRSYDKAVPQVLIGLRNLSLAVPQKIKEGSGGPIAVKTRVGWCVYGSLADHHETKQFSYHICDCDVSEGLDKLVRDYFEAEDVGLGSTEPLESEDVQRARRILEQTTYRDGNRFITGLLWKHNHIELPDSFSMALQRLKCLERRMTRDPVLKENLKSQLQEYQNKGYAHQATEAELYEADPRRTWYLPLGAVVNPKKPTKVRLIWDAAAKVDGVSLNTFLLPGPDLLVSLPSVLFRYRQYPVAVCGDIKEMFHQIGVTAADRHAQRFLWRDTEAETPKVFLMDVLTFGSTSSPSSAQFVKNINAKEYESQFPRAAEGITKCHYVDDYLDSFECEEEAALVAKQVRQVHLKGGFEIRNWLSNSATVLDHLGETSKVTMKNLTAAGDGRSERVLGMLWITETDMLRFSTTFRSEVDELISSKTRPTKRQILKTVMSLFDPLGLLASFLVHGKIIMQEVWRSGTKWDECVDDRIDQHWRKWIELFDRVGDIQIPRCYFQAASAERYTTLQAHLFVDASEAAYSAVVYFRIVDTQGNPQCALVTAKTKVAPLKYVSIPRLELMAAVLGSRLLAFVGENHSIPIKKRFCWTDSNTVLAWVRSEHRRYKQFVACRVGEIPSLTNENEWRWVPSRFNIADEATKWGKGPCFDSGSRWIQGPEFLGLSEEQWPRNVTPIISTDEELRPCHLYHEMVSSLVDFERFSNWNRLLRTVAFVFHLFTVQKARRTNIKIGKQPTHEDIRAAEVQILKIVQWTVYSDEMTILTNNQHLSAEQQRPLDRTSSLYKLSPMLDSNGVLRIDSRIGAAQVDAFDLKYPVILPRKHHVTYLIIDYYHRKYQHGNAETVVNELRQKYHIPRIRVAVRTISRLCQWCKVYKAQLIIPKMGPLPEARLSPGVRPFSFIGIDYFGPILVKVGRSNAKRWICLITCLTIRAVHVEVAYDLSTQSCIACIRRFVCRRGAPLEIYSDNGRNFVGADGVLRDQIKRIEEETATTFTNTQTKWHFIPPSAPHMGGSWERLVRSIKAAMLNIPQERKLDDEALWTYVVEAESIVNSRPLTYLPLDTPEQEALTPNHFLLGSSSGVKQPSVDLGSTQLIRNTWDVLQANLDHFWRRWIREYLPTLTKRTKWFEDGRSVHSGDLVVIIEDKRRNGWTRGRILEVIRGRDGRTRQATVQTSSGVLRRPVSKLALLDVAGNCNAEDGTHPYGEGNVGDTAPLLATLPTDSQME</sequence>
<evidence type="ECO:0000256" key="3">
    <source>
        <dbReference type="ARBA" id="ARBA00022833"/>
    </source>
</evidence>
<dbReference type="PROSITE" id="PS50016">
    <property type="entry name" value="ZF_PHD_2"/>
    <property type="match status" value="1"/>
</dbReference>
<dbReference type="Pfam" id="PF05380">
    <property type="entry name" value="Peptidase_A17"/>
    <property type="match status" value="1"/>
</dbReference>
<reference evidence="10" key="1">
    <citation type="journal article" date="2015" name="Proc. Natl. Acad. Sci. U.S.A.">
        <title>Genome sequence of the Asian Tiger mosquito, Aedes albopictus, reveals insights into its biology, genetics, and evolution.</title>
        <authorList>
            <person name="Chen X.G."/>
            <person name="Jiang X."/>
            <person name="Gu J."/>
            <person name="Xu M."/>
            <person name="Wu Y."/>
            <person name="Deng Y."/>
            <person name="Zhang C."/>
            <person name="Bonizzoni M."/>
            <person name="Dermauw W."/>
            <person name="Vontas J."/>
            <person name="Armbruster P."/>
            <person name="Huang X."/>
            <person name="Yang Y."/>
            <person name="Zhang H."/>
            <person name="He W."/>
            <person name="Peng H."/>
            <person name="Liu Y."/>
            <person name="Wu K."/>
            <person name="Chen J."/>
            <person name="Lirakis M."/>
            <person name="Topalis P."/>
            <person name="Van Leeuwen T."/>
            <person name="Hall A.B."/>
            <person name="Jiang X."/>
            <person name="Thorpe C."/>
            <person name="Mueller R.L."/>
            <person name="Sun C."/>
            <person name="Waterhouse R.M."/>
            <person name="Yan G."/>
            <person name="Tu Z.J."/>
            <person name="Fang X."/>
            <person name="James A.A."/>
        </authorList>
    </citation>
    <scope>NUCLEOTIDE SEQUENCE [LARGE SCALE GENOMIC DNA]</scope>
    <source>
        <strain evidence="10">Foshan</strain>
    </source>
</reference>
<dbReference type="SMART" id="SM00249">
    <property type="entry name" value="PHD"/>
    <property type="match status" value="1"/>
</dbReference>
<dbReference type="Pfam" id="PF00628">
    <property type="entry name" value="PHD"/>
    <property type="match status" value="1"/>
</dbReference>
<evidence type="ECO:0000313" key="9">
    <source>
        <dbReference type="EnsemblMetazoa" id="AALFPA23_015751.P22950"/>
    </source>
</evidence>
<dbReference type="InterPro" id="IPR008042">
    <property type="entry name" value="Retrotrans_Pao"/>
</dbReference>
<reference evidence="9" key="2">
    <citation type="submission" date="2025-05" db="UniProtKB">
        <authorList>
            <consortium name="EnsemblMetazoa"/>
        </authorList>
    </citation>
    <scope>IDENTIFICATION</scope>
    <source>
        <strain evidence="9">Foshan</strain>
    </source>
</reference>
<evidence type="ECO:0000256" key="5">
    <source>
        <dbReference type="SAM" id="Coils"/>
    </source>
</evidence>
<dbReference type="PROSITE" id="PS01359">
    <property type="entry name" value="ZF_PHD_1"/>
    <property type="match status" value="1"/>
</dbReference>
<keyword evidence="2 4" id="KW-0863">Zinc-finger</keyword>
<dbReference type="Pfam" id="PF00078">
    <property type="entry name" value="RVT_1"/>
    <property type="match status" value="1"/>
</dbReference>
<evidence type="ECO:0000313" key="10">
    <source>
        <dbReference type="Proteomes" id="UP000069940"/>
    </source>
</evidence>
<dbReference type="InterPro" id="IPR019786">
    <property type="entry name" value="Zinc_finger_PHD-type_CS"/>
</dbReference>
<dbReference type="RefSeq" id="XP_062714117.1">
    <property type="nucleotide sequence ID" value="XM_062858133.1"/>
</dbReference>
<evidence type="ECO:0000259" key="8">
    <source>
        <dbReference type="PROSITE" id="PS50994"/>
    </source>
</evidence>
<evidence type="ECO:0000256" key="1">
    <source>
        <dbReference type="ARBA" id="ARBA00022723"/>
    </source>
</evidence>
<dbReference type="GeneID" id="134290906"/>
<feature type="domain" description="PHD-type" evidence="7">
    <location>
        <begin position="11"/>
        <end position="61"/>
    </location>
</feature>
<dbReference type="InterPro" id="IPR012337">
    <property type="entry name" value="RNaseH-like_sf"/>
</dbReference>
<dbReference type="InterPro" id="IPR036397">
    <property type="entry name" value="RNaseH_sf"/>
</dbReference>
<dbReference type="Pfam" id="PF18701">
    <property type="entry name" value="DUF5641"/>
    <property type="match status" value="1"/>
</dbReference>
<dbReference type="Proteomes" id="UP000069940">
    <property type="component" value="Unassembled WGS sequence"/>
</dbReference>
<evidence type="ECO:0000256" key="2">
    <source>
        <dbReference type="ARBA" id="ARBA00022771"/>
    </source>
</evidence>
<feature type="coiled-coil region" evidence="5">
    <location>
        <begin position="256"/>
        <end position="290"/>
    </location>
</feature>
<dbReference type="InterPro" id="IPR040676">
    <property type="entry name" value="DUF5641"/>
</dbReference>
<dbReference type="InterPro" id="IPR013083">
    <property type="entry name" value="Znf_RING/FYVE/PHD"/>
</dbReference>
<proteinExistence type="predicted"/>
<dbReference type="Pfam" id="PF03564">
    <property type="entry name" value="DUF1759"/>
    <property type="match status" value="1"/>
</dbReference>
<keyword evidence="3" id="KW-0862">Zinc</keyword>
<dbReference type="InterPro" id="IPR043502">
    <property type="entry name" value="DNA/RNA_pol_sf"/>
</dbReference>
<dbReference type="InterPro" id="IPR019787">
    <property type="entry name" value="Znf_PHD-finger"/>
</dbReference>
<dbReference type="InterPro" id="IPR001965">
    <property type="entry name" value="Znf_PHD"/>
</dbReference>
<dbReference type="InterPro" id="IPR001584">
    <property type="entry name" value="Integrase_cat-core"/>
</dbReference>
<dbReference type="CDD" id="cd01644">
    <property type="entry name" value="RT_pepA17"/>
    <property type="match status" value="1"/>
</dbReference>
<dbReference type="Gene3D" id="3.30.40.10">
    <property type="entry name" value="Zinc/RING finger domain, C3HC4 (zinc finger)"/>
    <property type="match status" value="1"/>
</dbReference>
<evidence type="ECO:0000256" key="6">
    <source>
        <dbReference type="SAM" id="MobiDB-lite"/>
    </source>
</evidence>
<evidence type="ECO:0000259" key="7">
    <source>
        <dbReference type="PROSITE" id="PS50016"/>
    </source>
</evidence>
<dbReference type="Gene3D" id="3.10.10.10">
    <property type="entry name" value="HIV Type 1 Reverse Transcriptase, subunit A, domain 1"/>
    <property type="match status" value="1"/>
</dbReference>